<dbReference type="Pfam" id="PF20150">
    <property type="entry name" value="2EXR"/>
    <property type="match status" value="1"/>
</dbReference>
<dbReference type="OrthoDB" id="5413827at2759"/>
<comment type="caution">
    <text evidence="2">The sequence shown here is derived from an EMBL/GenBank/DDBJ whole genome shotgun (WGS) entry which is preliminary data.</text>
</comment>
<gene>
    <name evidence="2" type="ORF">AJ80_03283</name>
</gene>
<accession>A0A2B7YIJ4</accession>
<dbReference type="EMBL" id="PDNA01000036">
    <property type="protein sequence ID" value="PGH21366.1"/>
    <property type="molecule type" value="Genomic_DNA"/>
</dbReference>
<evidence type="ECO:0000259" key="1">
    <source>
        <dbReference type="Pfam" id="PF20150"/>
    </source>
</evidence>
<feature type="domain" description="2EXR" evidence="1">
    <location>
        <begin position="135"/>
        <end position="211"/>
    </location>
</feature>
<dbReference type="InterPro" id="IPR038883">
    <property type="entry name" value="AN11006-like"/>
</dbReference>
<keyword evidence="3" id="KW-1185">Reference proteome</keyword>
<dbReference type="PANTHER" id="PTHR42085:SF2">
    <property type="entry name" value="F-BOX DOMAIN-CONTAINING PROTEIN"/>
    <property type="match status" value="1"/>
</dbReference>
<sequence length="349" mass="39677">MAKRGYPSTLSKIEEILGYPVDSRFGSEDGERFYSNLSRVPEDTYDKAIRELKEHNKKPSSESSGSVLNFDATIANGKDTIIIKQTRQKGYYIAAVDINYGFGLQLPLQLSKSEAYRTLSVSKLKINETHTISSKFFNLPREIRDKIYAFAIPSGEWRIANVETFNETNFVTGIGDPNGFYFPLSKALTLLTVNKQMRQEALPIAYRKTAFRLDDMDEFIKVAIAIGTLGRENIESLEFAWESRADAKIASEEASDSGDYSPKLPTLHSLRCVQLLQQCKRLKSLYLYFERDIISDMSPELFKADPTIYELCSSIRGVNTVVIRGLNFESLEEYEVVQWLKDNMQSPVK</sequence>
<dbReference type="PANTHER" id="PTHR42085">
    <property type="entry name" value="F-BOX DOMAIN-CONTAINING PROTEIN"/>
    <property type="match status" value="1"/>
</dbReference>
<dbReference type="InterPro" id="IPR045518">
    <property type="entry name" value="2EXR"/>
</dbReference>
<proteinExistence type="predicted"/>
<dbReference type="AlphaFoldDB" id="A0A2B7YIJ4"/>
<dbReference type="Proteomes" id="UP000224634">
    <property type="component" value="Unassembled WGS sequence"/>
</dbReference>
<organism evidence="2 3">
    <name type="scientific">Polytolypa hystricis (strain UAMH7299)</name>
    <dbReference type="NCBI Taxonomy" id="1447883"/>
    <lineage>
        <taxon>Eukaryota</taxon>
        <taxon>Fungi</taxon>
        <taxon>Dikarya</taxon>
        <taxon>Ascomycota</taxon>
        <taxon>Pezizomycotina</taxon>
        <taxon>Eurotiomycetes</taxon>
        <taxon>Eurotiomycetidae</taxon>
        <taxon>Onygenales</taxon>
        <taxon>Onygenales incertae sedis</taxon>
        <taxon>Polytolypa</taxon>
    </lineage>
</organism>
<protein>
    <recommendedName>
        <fullName evidence="1">2EXR domain-containing protein</fullName>
    </recommendedName>
</protein>
<name>A0A2B7YIJ4_POLH7</name>
<evidence type="ECO:0000313" key="3">
    <source>
        <dbReference type="Proteomes" id="UP000224634"/>
    </source>
</evidence>
<reference evidence="2 3" key="1">
    <citation type="submission" date="2017-10" db="EMBL/GenBank/DDBJ databases">
        <title>Comparative genomics in systemic dimorphic fungi from Ajellomycetaceae.</title>
        <authorList>
            <person name="Munoz J.F."/>
            <person name="Mcewen J.G."/>
            <person name="Clay O.K."/>
            <person name="Cuomo C.A."/>
        </authorList>
    </citation>
    <scope>NUCLEOTIDE SEQUENCE [LARGE SCALE GENOMIC DNA]</scope>
    <source>
        <strain evidence="2 3">UAMH7299</strain>
    </source>
</reference>
<evidence type="ECO:0000313" key="2">
    <source>
        <dbReference type="EMBL" id="PGH21366.1"/>
    </source>
</evidence>